<dbReference type="InterPro" id="IPR049492">
    <property type="entry name" value="BD-FAE-like_dom"/>
</dbReference>
<dbReference type="Gene3D" id="3.40.50.1820">
    <property type="entry name" value="alpha/beta hydrolase"/>
    <property type="match status" value="1"/>
</dbReference>
<gene>
    <name evidence="3" type="ORF">ACFS7Y_06160</name>
</gene>
<reference evidence="4" key="1">
    <citation type="journal article" date="2019" name="Int. J. Syst. Evol. Microbiol.">
        <title>The Global Catalogue of Microorganisms (GCM) 10K type strain sequencing project: providing services to taxonomists for standard genome sequencing and annotation.</title>
        <authorList>
            <consortium name="The Broad Institute Genomics Platform"/>
            <consortium name="The Broad Institute Genome Sequencing Center for Infectious Disease"/>
            <person name="Wu L."/>
            <person name="Ma J."/>
        </authorList>
    </citation>
    <scope>NUCLEOTIDE SEQUENCE [LARGE SCALE GENOMIC DNA]</scope>
    <source>
        <strain evidence="4">KCTC 22814</strain>
    </source>
</reference>
<dbReference type="Proteomes" id="UP001597525">
    <property type="component" value="Unassembled WGS sequence"/>
</dbReference>
<sequence>MKFTYAFFMTVLLNYYTLAQEKVALYETIPNATKSKEQLGDENIPVLYRYEIMGAKQAVLIIPGGGYGHVAINHEGHEVAKECNKHGLSAFVLYYRLPKDETMKVRKIGPLQDAQRAMQFIREQYAFDRVGVIGFSAGGHLAATLSNHFDEAKIENPKHSNLGPDFSVLVYPVISMRDGVTHQGSKKNLIGEQAEESDVHYYSLDEQVTKNTPPTFLVHAHDDQAVVIENATRYKAALDKVAVPNMLFEYQRGGHGFGLINKTDERKWSDRMFAWLKDLK</sequence>
<dbReference type="GO" id="GO:0016787">
    <property type="term" value="F:hydrolase activity"/>
    <property type="evidence" value="ECO:0007669"/>
    <property type="project" value="UniProtKB-KW"/>
</dbReference>
<dbReference type="PANTHER" id="PTHR48081:SF6">
    <property type="entry name" value="PEPTIDASE S9 PROLYL OLIGOPEPTIDASE CATALYTIC DOMAIN-CONTAINING PROTEIN"/>
    <property type="match status" value="1"/>
</dbReference>
<keyword evidence="1 3" id="KW-0378">Hydrolase</keyword>
<dbReference type="Pfam" id="PF20434">
    <property type="entry name" value="BD-FAE"/>
    <property type="match status" value="1"/>
</dbReference>
<organism evidence="3 4">
    <name type="scientific">Sphingobacterium bambusae</name>
    <dbReference type="NCBI Taxonomy" id="662858"/>
    <lineage>
        <taxon>Bacteria</taxon>
        <taxon>Pseudomonadati</taxon>
        <taxon>Bacteroidota</taxon>
        <taxon>Sphingobacteriia</taxon>
        <taxon>Sphingobacteriales</taxon>
        <taxon>Sphingobacteriaceae</taxon>
        <taxon>Sphingobacterium</taxon>
    </lineage>
</organism>
<proteinExistence type="predicted"/>
<keyword evidence="4" id="KW-1185">Reference proteome</keyword>
<protein>
    <submittedName>
        <fullName evidence="3">Alpha/beta hydrolase</fullName>
    </submittedName>
</protein>
<dbReference type="InterPro" id="IPR050300">
    <property type="entry name" value="GDXG_lipolytic_enzyme"/>
</dbReference>
<evidence type="ECO:0000256" key="1">
    <source>
        <dbReference type="ARBA" id="ARBA00022801"/>
    </source>
</evidence>
<dbReference type="InterPro" id="IPR029058">
    <property type="entry name" value="AB_hydrolase_fold"/>
</dbReference>
<feature type="domain" description="BD-FAE-like" evidence="2">
    <location>
        <begin position="56"/>
        <end position="237"/>
    </location>
</feature>
<name>A0ABW6BBL0_9SPHI</name>
<accession>A0ABW6BBL0</accession>
<dbReference type="EMBL" id="JBHUPB010000004">
    <property type="protein sequence ID" value="MFD2966960.1"/>
    <property type="molecule type" value="Genomic_DNA"/>
</dbReference>
<dbReference type="PANTHER" id="PTHR48081">
    <property type="entry name" value="AB HYDROLASE SUPERFAMILY PROTEIN C4A8.06C"/>
    <property type="match status" value="1"/>
</dbReference>
<evidence type="ECO:0000259" key="2">
    <source>
        <dbReference type="Pfam" id="PF20434"/>
    </source>
</evidence>
<evidence type="ECO:0000313" key="3">
    <source>
        <dbReference type="EMBL" id="MFD2966960.1"/>
    </source>
</evidence>
<comment type="caution">
    <text evidence="3">The sequence shown here is derived from an EMBL/GenBank/DDBJ whole genome shotgun (WGS) entry which is preliminary data.</text>
</comment>
<evidence type="ECO:0000313" key="4">
    <source>
        <dbReference type="Proteomes" id="UP001597525"/>
    </source>
</evidence>
<dbReference type="SUPFAM" id="SSF53474">
    <property type="entry name" value="alpha/beta-Hydrolases"/>
    <property type="match status" value="1"/>
</dbReference>
<dbReference type="RefSeq" id="WP_320182658.1">
    <property type="nucleotide sequence ID" value="NZ_CP138332.1"/>
</dbReference>